<dbReference type="RefSeq" id="WP_038069605.1">
    <property type="nucleotide sequence ID" value="NZ_FOVB01000008.1"/>
</dbReference>
<reference evidence="1 2" key="1">
    <citation type="submission" date="2014-03" db="EMBL/GenBank/DDBJ databases">
        <title>The draft genome sequence of Thioclava dalianensis DLFJ1-1.</title>
        <authorList>
            <person name="Lai Q."/>
            <person name="Shao Z."/>
        </authorList>
    </citation>
    <scope>NUCLEOTIDE SEQUENCE [LARGE SCALE GENOMIC DNA]</scope>
    <source>
        <strain evidence="1 2">DLFJ1-1</strain>
    </source>
</reference>
<gene>
    <name evidence="1" type="ORF">DL1_16565</name>
</gene>
<proteinExistence type="predicted"/>
<comment type="caution">
    <text evidence="1">The sequence shown here is derived from an EMBL/GenBank/DDBJ whole genome shotgun (WGS) entry which is preliminary data.</text>
</comment>
<sequence length="176" mass="19779">MGASIDELKNGLERALTAFKENEIIGALTALDAVTEFLKAEKIKPASLLIPLVWLSDDVIHRELRVNGKRDFEATRMASAAAAVDLLKAEGFSVKDACNFVSRSCGDLSSDQIFEFRKNIGKGRAGQTAIDTYYWYKKHVSYLIDNMDPSQFRDDVQLEKLRKDMIMAGVRSLYHK</sequence>
<dbReference type="AlphaFoldDB" id="A0A074T8I5"/>
<protein>
    <submittedName>
        <fullName evidence="1">Uncharacterized protein</fullName>
    </submittedName>
</protein>
<evidence type="ECO:0000313" key="2">
    <source>
        <dbReference type="Proteomes" id="UP000027725"/>
    </source>
</evidence>
<keyword evidence="2" id="KW-1185">Reference proteome</keyword>
<dbReference type="STRING" id="1185766.SAMN05216224_1083"/>
<name>A0A074T8I5_9RHOB</name>
<organism evidence="1 2">
    <name type="scientific">Thioclava dalianensis</name>
    <dbReference type="NCBI Taxonomy" id="1185766"/>
    <lineage>
        <taxon>Bacteria</taxon>
        <taxon>Pseudomonadati</taxon>
        <taxon>Pseudomonadota</taxon>
        <taxon>Alphaproteobacteria</taxon>
        <taxon>Rhodobacterales</taxon>
        <taxon>Paracoccaceae</taxon>
        <taxon>Thioclava</taxon>
    </lineage>
</organism>
<accession>A0A074T8I5</accession>
<dbReference type="Proteomes" id="UP000027725">
    <property type="component" value="Unassembled WGS sequence"/>
</dbReference>
<evidence type="ECO:0000313" key="1">
    <source>
        <dbReference type="EMBL" id="KEP68024.1"/>
    </source>
</evidence>
<dbReference type="EMBL" id="JHEH01000050">
    <property type="protein sequence ID" value="KEP68024.1"/>
    <property type="molecule type" value="Genomic_DNA"/>
</dbReference>